<proteinExistence type="predicted"/>
<name>A0A7C4GC39_UNCW3</name>
<evidence type="ECO:0000313" key="1">
    <source>
        <dbReference type="EMBL" id="HGK27516.1"/>
    </source>
</evidence>
<dbReference type="AlphaFoldDB" id="A0A7C4GC39"/>
<organism evidence="1">
    <name type="scientific">candidate division WOR-3 bacterium</name>
    <dbReference type="NCBI Taxonomy" id="2052148"/>
    <lineage>
        <taxon>Bacteria</taxon>
        <taxon>Bacteria division WOR-3</taxon>
    </lineage>
</organism>
<reference evidence="1" key="1">
    <citation type="journal article" date="2020" name="mSystems">
        <title>Genome- and Community-Level Interaction Insights into Carbon Utilization and Element Cycling Functions of Hydrothermarchaeota in Hydrothermal Sediment.</title>
        <authorList>
            <person name="Zhou Z."/>
            <person name="Liu Y."/>
            <person name="Xu W."/>
            <person name="Pan J."/>
            <person name="Luo Z.H."/>
            <person name="Li M."/>
        </authorList>
    </citation>
    <scope>NUCLEOTIDE SEQUENCE [LARGE SCALE GENOMIC DNA]</scope>
    <source>
        <strain evidence="1">SpSt-488</strain>
    </source>
</reference>
<sequence>MPPSRLESLCDDLQSVALARLGSVPAYGIFRPGREALANRVVTVVYHQDRPVAFSTVMYCPLLLNGSFNPLYQLGLVVSDSRSRSLLYPLYFIPLTYILAIRGFQSYRVGSLSTVPKVIGMFADNLADVYPHYSRPGRPPRGAVETASVLLRDFGSELAACSRSEFDPARFTISHGYEGASAVLRRSFADQPKYDVPECNAFCQRILDYERGDDLFQLGRVHLGLFLWTVLIRLARNL</sequence>
<protein>
    <submittedName>
        <fullName evidence="1">Uncharacterized protein</fullName>
    </submittedName>
</protein>
<gene>
    <name evidence="1" type="ORF">ENS41_00980</name>
</gene>
<comment type="caution">
    <text evidence="1">The sequence shown here is derived from an EMBL/GenBank/DDBJ whole genome shotgun (WGS) entry which is preliminary data.</text>
</comment>
<accession>A0A7C4GC39</accession>
<dbReference type="EMBL" id="DSUT01000016">
    <property type="protein sequence ID" value="HGK27516.1"/>
    <property type="molecule type" value="Genomic_DNA"/>
</dbReference>